<evidence type="ECO:0000313" key="3">
    <source>
        <dbReference type="Proteomes" id="UP001307889"/>
    </source>
</evidence>
<organism evidence="2 3">
    <name type="scientific">Nesidiocoris tenuis</name>
    <dbReference type="NCBI Taxonomy" id="355587"/>
    <lineage>
        <taxon>Eukaryota</taxon>
        <taxon>Metazoa</taxon>
        <taxon>Ecdysozoa</taxon>
        <taxon>Arthropoda</taxon>
        <taxon>Hexapoda</taxon>
        <taxon>Insecta</taxon>
        <taxon>Pterygota</taxon>
        <taxon>Neoptera</taxon>
        <taxon>Paraneoptera</taxon>
        <taxon>Hemiptera</taxon>
        <taxon>Heteroptera</taxon>
        <taxon>Panheteroptera</taxon>
        <taxon>Cimicomorpha</taxon>
        <taxon>Miridae</taxon>
        <taxon>Dicyphina</taxon>
        <taxon>Nesidiocoris</taxon>
    </lineage>
</organism>
<evidence type="ECO:0000313" key="2">
    <source>
        <dbReference type="EMBL" id="BES95212.1"/>
    </source>
</evidence>
<protein>
    <submittedName>
        <fullName evidence="2">Uncharacterized protein</fullName>
    </submittedName>
</protein>
<feature type="compositionally biased region" description="Low complexity" evidence="1">
    <location>
        <begin position="33"/>
        <end position="46"/>
    </location>
</feature>
<sequence>MARRISRSSASQNHLCWNGIGRGIDCERGKLTGRSSRGRGSASGSSEFQAGLKKAEGDCCGEICIIPDKSPSAPGRRVERKTGK</sequence>
<keyword evidence="3" id="KW-1185">Reference proteome</keyword>
<proteinExistence type="predicted"/>
<reference evidence="2 3" key="1">
    <citation type="submission" date="2023-09" db="EMBL/GenBank/DDBJ databases">
        <title>Nesidiocoris tenuis whole genome shotgun sequence.</title>
        <authorList>
            <person name="Shibata T."/>
            <person name="Shimoda M."/>
            <person name="Kobayashi T."/>
            <person name="Uehara T."/>
        </authorList>
    </citation>
    <scope>NUCLEOTIDE SEQUENCE [LARGE SCALE GENOMIC DNA]</scope>
    <source>
        <strain evidence="2 3">Japan</strain>
    </source>
</reference>
<evidence type="ECO:0000256" key="1">
    <source>
        <dbReference type="SAM" id="MobiDB-lite"/>
    </source>
</evidence>
<gene>
    <name evidence="2" type="ORF">NTJ_08021</name>
</gene>
<dbReference type="EMBL" id="AP028914">
    <property type="protein sequence ID" value="BES95212.1"/>
    <property type="molecule type" value="Genomic_DNA"/>
</dbReference>
<name>A0ABN7AXK4_9HEMI</name>
<dbReference type="Proteomes" id="UP001307889">
    <property type="component" value="Chromosome 6"/>
</dbReference>
<feature type="region of interest" description="Disordered" evidence="1">
    <location>
        <begin position="1"/>
        <end position="49"/>
    </location>
</feature>
<accession>A0ABN7AXK4</accession>